<organism evidence="1 2">
    <name type="scientific">Hyaloperonospora arabidopsidis (strain Emoy2)</name>
    <name type="common">Downy mildew agent</name>
    <name type="synonym">Peronospora arabidopsidis</name>
    <dbReference type="NCBI Taxonomy" id="559515"/>
    <lineage>
        <taxon>Eukaryota</taxon>
        <taxon>Sar</taxon>
        <taxon>Stramenopiles</taxon>
        <taxon>Oomycota</taxon>
        <taxon>Peronosporomycetes</taxon>
        <taxon>Peronosporales</taxon>
        <taxon>Peronosporaceae</taxon>
        <taxon>Hyaloperonospora</taxon>
    </lineage>
</organism>
<reference evidence="2" key="1">
    <citation type="journal article" date="2010" name="Science">
        <title>Signatures of adaptation to obligate biotrophy in the Hyaloperonospora arabidopsidis genome.</title>
        <authorList>
            <person name="Baxter L."/>
            <person name="Tripathy S."/>
            <person name="Ishaque N."/>
            <person name="Boot N."/>
            <person name="Cabral A."/>
            <person name="Kemen E."/>
            <person name="Thines M."/>
            <person name="Ah-Fong A."/>
            <person name="Anderson R."/>
            <person name="Badejoko W."/>
            <person name="Bittner-Eddy P."/>
            <person name="Boore J.L."/>
            <person name="Chibucos M.C."/>
            <person name="Coates M."/>
            <person name="Dehal P."/>
            <person name="Delehaunty K."/>
            <person name="Dong S."/>
            <person name="Downton P."/>
            <person name="Dumas B."/>
            <person name="Fabro G."/>
            <person name="Fronick C."/>
            <person name="Fuerstenberg S.I."/>
            <person name="Fulton L."/>
            <person name="Gaulin E."/>
            <person name="Govers F."/>
            <person name="Hughes L."/>
            <person name="Humphray S."/>
            <person name="Jiang R.H."/>
            <person name="Judelson H."/>
            <person name="Kamoun S."/>
            <person name="Kyung K."/>
            <person name="Meijer H."/>
            <person name="Minx P."/>
            <person name="Morris P."/>
            <person name="Nelson J."/>
            <person name="Phuntumart V."/>
            <person name="Qutob D."/>
            <person name="Rehmany A."/>
            <person name="Rougon-Cardoso A."/>
            <person name="Ryden P."/>
            <person name="Torto-Alalibo T."/>
            <person name="Studholme D."/>
            <person name="Wang Y."/>
            <person name="Win J."/>
            <person name="Wood J."/>
            <person name="Clifton S.W."/>
            <person name="Rogers J."/>
            <person name="Van den Ackerveken G."/>
            <person name="Jones J.D."/>
            <person name="McDowell J.M."/>
            <person name="Beynon J."/>
            <person name="Tyler B.M."/>
        </authorList>
    </citation>
    <scope>NUCLEOTIDE SEQUENCE [LARGE SCALE GENOMIC DNA]</scope>
    <source>
        <strain evidence="2">Emoy2</strain>
    </source>
</reference>
<proteinExistence type="predicted"/>
<evidence type="ECO:0000313" key="2">
    <source>
        <dbReference type="Proteomes" id="UP000011713"/>
    </source>
</evidence>
<dbReference type="InParanoid" id="M4B3F1"/>
<keyword evidence="2" id="KW-1185">Reference proteome</keyword>
<reference evidence="1" key="2">
    <citation type="submission" date="2015-06" db="UniProtKB">
        <authorList>
            <consortium name="EnsemblProtists"/>
        </authorList>
    </citation>
    <scope>IDENTIFICATION</scope>
    <source>
        <strain evidence="1">Emoy2</strain>
    </source>
</reference>
<dbReference type="HOGENOM" id="CLU_2927515_0_0_1"/>
<sequence length="61" mass="6666">MESDGSVAAKYPSANDIVMAIQFKACALNFSLSIFSTFTPSEDAEDPSLQRWKPLELALVI</sequence>
<dbReference type="EnsemblProtists" id="HpaT800800">
    <property type="protein sequence ID" value="HpaP800800"/>
    <property type="gene ID" value="HpaG800800"/>
</dbReference>
<dbReference type="Proteomes" id="UP000011713">
    <property type="component" value="Unassembled WGS sequence"/>
</dbReference>
<dbReference type="AlphaFoldDB" id="M4B3F1"/>
<protein>
    <submittedName>
        <fullName evidence="1">Uncharacterized protein</fullName>
    </submittedName>
</protein>
<name>M4B3F1_HYAAE</name>
<evidence type="ECO:0000313" key="1">
    <source>
        <dbReference type="EnsemblProtists" id="HpaP800800"/>
    </source>
</evidence>
<accession>M4B3F1</accession>
<dbReference type="VEuPathDB" id="FungiDB:HpaG800800"/>
<dbReference type="EMBL" id="JH598179">
    <property type="status" value="NOT_ANNOTATED_CDS"/>
    <property type="molecule type" value="Genomic_DNA"/>
</dbReference>